<comment type="caution">
    <text evidence="6">The sequence shown here is derived from an EMBL/GenBank/DDBJ whole genome shotgun (WGS) entry which is preliminary data.</text>
</comment>
<evidence type="ECO:0000256" key="4">
    <source>
        <dbReference type="ARBA" id="ARBA00023136"/>
    </source>
</evidence>
<evidence type="ECO:0000313" key="7">
    <source>
        <dbReference type="Proteomes" id="UP000230821"/>
    </source>
</evidence>
<dbReference type="Pfam" id="PF02361">
    <property type="entry name" value="CbiQ"/>
    <property type="match status" value="1"/>
</dbReference>
<name>A0A2G6KD42_9BACT</name>
<keyword evidence="4 5" id="KW-0472">Membrane</keyword>
<keyword evidence="3 5" id="KW-1133">Transmembrane helix</keyword>
<sequence length="245" mass="27275">MSLDPRTKISGVVILLGTTFFVDHAYCLLGIGMLFIAAALVTKTSLMTYLRHLALISWLLGITFFFHVWSNDTSHVSRRIFSDGVLDGILAVGQLSVAVGWITILHTTSSPLELMSGFERLLRPLQRAGVPIHTFAILGMLSVRFLPIVFEEGRYLVQAYIARGIELHQGTVGIRTKNALLLCVPLLSMMLRRVEHITCAMDNRGFRVGRARTSFRKFRLQAVDYVVLGGLLGLLISCYLINDLP</sequence>
<feature type="transmembrane region" description="Helical" evidence="5">
    <location>
        <begin position="89"/>
        <end position="108"/>
    </location>
</feature>
<dbReference type="PANTHER" id="PTHR33514">
    <property type="entry name" value="PROTEIN ABCI12, CHLOROPLASTIC"/>
    <property type="match status" value="1"/>
</dbReference>
<reference evidence="6 7" key="1">
    <citation type="submission" date="2017-10" db="EMBL/GenBank/DDBJ databases">
        <title>Novel microbial diversity and functional potential in the marine mammal oral microbiome.</title>
        <authorList>
            <person name="Dudek N.K."/>
            <person name="Sun C.L."/>
            <person name="Burstein D."/>
            <person name="Kantor R.S."/>
            <person name="Aliaga Goltsman D.S."/>
            <person name="Bik E.M."/>
            <person name="Thomas B.C."/>
            <person name="Banfield J.F."/>
            <person name="Relman D.A."/>
        </authorList>
    </citation>
    <scope>NUCLEOTIDE SEQUENCE [LARGE SCALE GENOMIC DNA]</scope>
    <source>
        <strain evidence="6">DOLJORAL78_47_16</strain>
    </source>
</reference>
<evidence type="ECO:0000256" key="5">
    <source>
        <dbReference type="SAM" id="Phobius"/>
    </source>
</evidence>
<gene>
    <name evidence="6" type="ORF">CSA56_10830</name>
</gene>
<dbReference type="InterPro" id="IPR003339">
    <property type="entry name" value="ABC/ECF_trnsptr_transmembrane"/>
</dbReference>
<evidence type="ECO:0000313" key="6">
    <source>
        <dbReference type="EMBL" id="PIE33604.1"/>
    </source>
</evidence>
<dbReference type="PANTHER" id="PTHR33514:SF13">
    <property type="entry name" value="PROTEIN ABCI12, CHLOROPLASTIC"/>
    <property type="match status" value="1"/>
</dbReference>
<proteinExistence type="predicted"/>
<protein>
    <recommendedName>
        <fullName evidence="8">Energy-coupling factor transporter transmembrane protein EcfT</fullName>
    </recommendedName>
</protein>
<dbReference type="Proteomes" id="UP000230821">
    <property type="component" value="Unassembled WGS sequence"/>
</dbReference>
<evidence type="ECO:0008006" key="8">
    <source>
        <dbReference type="Google" id="ProtNLM"/>
    </source>
</evidence>
<organism evidence="6 7">
    <name type="scientific">candidate division KSB3 bacterium</name>
    <dbReference type="NCBI Taxonomy" id="2044937"/>
    <lineage>
        <taxon>Bacteria</taxon>
        <taxon>candidate division KSB3</taxon>
    </lineage>
</organism>
<dbReference type="AlphaFoldDB" id="A0A2G6KD42"/>
<evidence type="ECO:0000256" key="3">
    <source>
        <dbReference type="ARBA" id="ARBA00022989"/>
    </source>
</evidence>
<feature type="transmembrane region" description="Helical" evidence="5">
    <location>
        <begin position="222"/>
        <end position="242"/>
    </location>
</feature>
<dbReference type="GO" id="GO:0005886">
    <property type="term" value="C:plasma membrane"/>
    <property type="evidence" value="ECO:0007669"/>
    <property type="project" value="UniProtKB-ARBA"/>
</dbReference>
<evidence type="ECO:0000256" key="2">
    <source>
        <dbReference type="ARBA" id="ARBA00022692"/>
    </source>
</evidence>
<keyword evidence="2 5" id="KW-0812">Transmembrane</keyword>
<evidence type="ECO:0000256" key="1">
    <source>
        <dbReference type="ARBA" id="ARBA00004141"/>
    </source>
</evidence>
<dbReference type="CDD" id="cd16914">
    <property type="entry name" value="EcfT"/>
    <property type="match status" value="1"/>
</dbReference>
<accession>A0A2G6KD42</accession>
<feature type="transmembrane region" description="Helical" evidence="5">
    <location>
        <begin position="128"/>
        <end position="150"/>
    </location>
</feature>
<feature type="transmembrane region" description="Helical" evidence="5">
    <location>
        <begin position="12"/>
        <end position="37"/>
    </location>
</feature>
<feature type="transmembrane region" description="Helical" evidence="5">
    <location>
        <begin position="49"/>
        <end position="69"/>
    </location>
</feature>
<dbReference type="EMBL" id="PDSK01000096">
    <property type="protein sequence ID" value="PIE33604.1"/>
    <property type="molecule type" value="Genomic_DNA"/>
</dbReference>
<comment type="subcellular location">
    <subcellularLocation>
        <location evidence="1">Membrane</location>
        <topology evidence="1">Multi-pass membrane protein</topology>
    </subcellularLocation>
</comment>